<evidence type="ECO:0000313" key="1">
    <source>
        <dbReference type="EMBL" id="CAG5100745.1"/>
    </source>
</evidence>
<dbReference type="Proteomes" id="UP000786811">
    <property type="component" value="Unassembled WGS sequence"/>
</dbReference>
<name>A0A8J2MNI9_COTCN</name>
<comment type="caution">
    <text evidence="1">The sequence shown here is derived from an EMBL/GenBank/DDBJ whole genome shotgun (WGS) entry which is preliminary data.</text>
</comment>
<sequence>MIKGRNTITRVCNGLLMKNFRKILGKKIFFINFSKAKFFSQLAENVVEHGENKTAMITALYKY</sequence>
<dbReference type="EMBL" id="CAJNRD030001122">
    <property type="protein sequence ID" value="CAG5100745.1"/>
    <property type="molecule type" value="Genomic_DNA"/>
</dbReference>
<reference evidence="1" key="1">
    <citation type="submission" date="2021-04" db="EMBL/GenBank/DDBJ databases">
        <authorList>
            <person name="Chebbi M.A.C M."/>
        </authorList>
    </citation>
    <scope>NUCLEOTIDE SEQUENCE</scope>
</reference>
<dbReference type="AlphaFoldDB" id="A0A8J2MNI9"/>
<keyword evidence="2" id="KW-1185">Reference proteome</keyword>
<evidence type="ECO:0000313" key="2">
    <source>
        <dbReference type="Proteomes" id="UP000786811"/>
    </source>
</evidence>
<proteinExistence type="predicted"/>
<gene>
    <name evidence="1" type="ORF">HICCMSTLAB_LOCUS9818</name>
</gene>
<organism evidence="1 2">
    <name type="scientific">Cotesia congregata</name>
    <name type="common">Parasitoid wasp</name>
    <name type="synonym">Apanteles congregatus</name>
    <dbReference type="NCBI Taxonomy" id="51543"/>
    <lineage>
        <taxon>Eukaryota</taxon>
        <taxon>Metazoa</taxon>
        <taxon>Ecdysozoa</taxon>
        <taxon>Arthropoda</taxon>
        <taxon>Hexapoda</taxon>
        <taxon>Insecta</taxon>
        <taxon>Pterygota</taxon>
        <taxon>Neoptera</taxon>
        <taxon>Endopterygota</taxon>
        <taxon>Hymenoptera</taxon>
        <taxon>Apocrita</taxon>
        <taxon>Ichneumonoidea</taxon>
        <taxon>Braconidae</taxon>
        <taxon>Microgastrinae</taxon>
        <taxon>Cotesia</taxon>
    </lineage>
</organism>
<protein>
    <submittedName>
        <fullName evidence="1">Uncharacterized protein</fullName>
    </submittedName>
</protein>
<accession>A0A8J2MNI9</accession>